<sequence length="43" mass="4961">MQLLYGCQGPSFLMLDKHVPFDLEDPLSCLSYQNHISGNHYTF</sequence>
<dbReference type="AlphaFoldDB" id="D7TFQ2"/>
<evidence type="ECO:0000313" key="2">
    <source>
        <dbReference type="Proteomes" id="UP000009183"/>
    </source>
</evidence>
<dbReference type="InParanoid" id="D7TFQ2"/>
<dbReference type="PaxDb" id="29760-VIT_18s0001g00350.t01"/>
<reference evidence="2" key="1">
    <citation type="journal article" date="2007" name="Nature">
        <title>The grapevine genome sequence suggests ancestral hexaploidization in major angiosperm phyla.</title>
        <authorList>
            <consortium name="The French-Italian Public Consortium for Grapevine Genome Characterization."/>
            <person name="Jaillon O."/>
            <person name="Aury J.-M."/>
            <person name="Noel B."/>
            <person name="Policriti A."/>
            <person name="Clepet C."/>
            <person name="Casagrande A."/>
            <person name="Choisne N."/>
            <person name="Aubourg S."/>
            <person name="Vitulo N."/>
            <person name="Jubin C."/>
            <person name="Vezzi A."/>
            <person name="Legeai F."/>
            <person name="Hugueney P."/>
            <person name="Dasilva C."/>
            <person name="Horner D."/>
            <person name="Mica E."/>
            <person name="Jublot D."/>
            <person name="Poulain J."/>
            <person name="Bruyere C."/>
            <person name="Billault A."/>
            <person name="Segurens B."/>
            <person name="Gouyvenoux M."/>
            <person name="Ugarte E."/>
            <person name="Cattonaro F."/>
            <person name="Anthouard V."/>
            <person name="Vico V."/>
            <person name="Del Fabbro C."/>
            <person name="Alaux M."/>
            <person name="Di Gaspero G."/>
            <person name="Dumas V."/>
            <person name="Felice N."/>
            <person name="Paillard S."/>
            <person name="Juman I."/>
            <person name="Moroldo M."/>
            <person name="Scalabrin S."/>
            <person name="Canaguier A."/>
            <person name="Le Clainche I."/>
            <person name="Malacrida G."/>
            <person name="Durand E."/>
            <person name="Pesole G."/>
            <person name="Laucou V."/>
            <person name="Chatelet P."/>
            <person name="Merdinoglu D."/>
            <person name="Delledonne M."/>
            <person name="Pezzotti M."/>
            <person name="Lecharny A."/>
            <person name="Scarpelli C."/>
            <person name="Artiguenave F."/>
            <person name="Pe M.E."/>
            <person name="Valle G."/>
            <person name="Morgante M."/>
            <person name="Caboche M."/>
            <person name="Adam-Blondon A.-F."/>
            <person name="Weissenbach J."/>
            <person name="Quetier F."/>
            <person name="Wincker P."/>
        </authorList>
    </citation>
    <scope>NUCLEOTIDE SEQUENCE [LARGE SCALE GENOMIC DNA]</scope>
    <source>
        <strain evidence="2">cv. Pinot noir / PN40024</strain>
    </source>
</reference>
<dbReference type="Proteomes" id="UP000009183">
    <property type="component" value="Chromosome 18, unordered"/>
</dbReference>
<organism evidence="1 2">
    <name type="scientific">Vitis vinifera</name>
    <name type="common">Grape</name>
    <dbReference type="NCBI Taxonomy" id="29760"/>
    <lineage>
        <taxon>Eukaryota</taxon>
        <taxon>Viridiplantae</taxon>
        <taxon>Streptophyta</taxon>
        <taxon>Embryophyta</taxon>
        <taxon>Tracheophyta</taxon>
        <taxon>Spermatophyta</taxon>
        <taxon>Magnoliopsida</taxon>
        <taxon>eudicotyledons</taxon>
        <taxon>Gunneridae</taxon>
        <taxon>Pentapetalae</taxon>
        <taxon>rosids</taxon>
        <taxon>Vitales</taxon>
        <taxon>Vitaceae</taxon>
        <taxon>Viteae</taxon>
        <taxon>Vitis</taxon>
    </lineage>
</organism>
<name>D7TFQ2_VITVI</name>
<accession>D7TFQ2</accession>
<dbReference type="HOGENOM" id="CLU_3243226_0_0_1"/>
<dbReference type="EMBL" id="FN595771">
    <property type="protein sequence ID" value="CBI29325.3"/>
    <property type="molecule type" value="Genomic_DNA"/>
</dbReference>
<evidence type="ECO:0000313" key="1">
    <source>
        <dbReference type="EMBL" id="CBI29325.3"/>
    </source>
</evidence>
<keyword evidence="2" id="KW-1185">Reference proteome</keyword>
<protein>
    <submittedName>
        <fullName evidence="1">Uncharacterized protein</fullName>
    </submittedName>
</protein>
<gene>
    <name evidence="1" type="ordered locus">VIT_18s0001g00350</name>
</gene>
<proteinExistence type="predicted"/>